<evidence type="ECO:0000313" key="5">
    <source>
        <dbReference type="Proteomes" id="UP000235672"/>
    </source>
</evidence>
<dbReference type="AlphaFoldDB" id="A0A2J6PE63"/>
<dbReference type="InterPro" id="IPR036864">
    <property type="entry name" value="Zn2-C6_fun-type_DNA-bd_sf"/>
</dbReference>
<dbReference type="PROSITE" id="PS50048">
    <property type="entry name" value="ZN2_CY6_FUNGAL_2"/>
    <property type="match status" value="1"/>
</dbReference>
<name>A0A2J6PE63_9HELO</name>
<dbReference type="InterPro" id="IPR053178">
    <property type="entry name" value="Osmoadaptation_assoc"/>
</dbReference>
<dbReference type="Proteomes" id="UP000235672">
    <property type="component" value="Unassembled WGS sequence"/>
</dbReference>
<feature type="transmembrane region" description="Helical" evidence="2">
    <location>
        <begin position="381"/>
        <end position="403"/>
    </location>
</feature>
<feature type="domain" description="Zn(2)-C6 fungal-type" evidence="3">
    <location>
        <begin position="10"/>
        <end position="40"/>
    </location>
</feature>
<proteinExistence type="predicted"/>
<dbReference type="PANTHER" id="PTHR38111:SF11">
    <property type="entry name" value="TRANSCRIPTION FACTOR DOMAIN-CONTAINING PROTEIN-RELATED"/>
    <property type="match status" value="1"/>
</dbReference>
<dbReference type="Gene3D" id="4.10.240.10">
    <property type="entry name" value="Zn(2)-C6 fungal-type DNA-binding domain"/>
    <property type="match status" value="1"/>
</dbReference>
<sequence>MVGLPNRAARCGICKRHKIKCDLLHPACSRCKRLNLSCEYPDLQRGQIFINRNIENPETKTIDVLSNTSTERRTKPKTQQITNHTHVTSAPASFYGIWNNAIPQTLSEEAVNRLPLLSSFLDVYLPKVNVATICGQTQASWINPLHSVNNTNKFYDWSLKALCMAQIGLWNEKPDLVKDSHRLYGWALRGLREALSHPKSEAPEATLATTLLLSTYELFSSSSENGQGWVSHVRGGSWILRSIDRNVFSSPVGSLLCPRIRTIHILESIQSRKTSPLTGLHFNSSVENGTIDINGQLQDLMIQIPGLLETFDSLALAQLHEISRRTALPSLLQRCSRLEVQLLAWCEVLREQVSGPLYSSIDPVAQNPIDSSGTRTFPRAFQFPSLNIAQLLLLYWSALIILYRTIQDIDKRITEIQVKTGKRRNLSNSPLQDSDFESDLGFSQHPNHSISSTVHIASLANKICQSFEYCYKGTNGTFGIQSTVFPRWVATDFYASIPEYHREWAWCQEVDNLTAPGSRFDLRVMKFRCRVEC</sequence>
<dbReference type="GO" id="GO:0008270">
    <property type="term" value="F:zinc ion binding"/>
    <property type="evidence" value="ECO:0007669"/>
    <property type="project" value="InterPro"/>
</dbReference>
<dbReference type="InterPro" id="IPR001138">
    <property type="entry name" value="Zn2Cys6_DnaBD"/>
</dbReference>
<dbReference type="InterPro" id="IPR021858">
    <property type="entry name" value="Fun_TF"/>
</dbReference>
<evidence type="ECO:0000256" key="2">
    <source>
        <dbReference type="SAM" id="Phobius"/>
    </source>
</evidence>
<reference evidence="4 5" key="1">
    <citation type="submission" date="2016-05" db="EMBL/GenBank/DDBJ databases">
        <title>A degradative enzymes factory behind the ericoid mycorrhizal symbiosis.</title>
        <authorList>
            <consortium name="DOE Joint Genome Institute"/>
            <person name="Martino E."/>
            <person name="Morin E."/>
            <person name="Grelet G."/>
            <person name="Kuo A."/>
            <person name="Kohler A."/>
            <person name="Daghino S."/>
            <person name="Barry K."/>
            <person name="Choi C."/>
            <person name="Cichocki N."/>
            <person name="Clum A."/>
            <person name="Copeland A."/>
            <person name="Hainaut M."/>
            <person name="Haridas S."/>
            <person name="Labutti K."/>
            <person name="Lindquist E."/>
            <person name="Lipzen A."/>
            <person name="Khouja H.-R."/>
            <person name="Murat C."/>
            <person name="Ohm R."/>
            <person name="Olson A."/>
            <person name="Spatafora J."/>
            <person name="Veneault-Fourrey C."/>
            <person name="Henrissat B."/>
            <person name="Grigoriev I."/>
            <person name="Martin F."/>
            <person name="Perotto S."/>
        </authorList>
    </citation>
    <scope>NUCLEOTIDE SEQUENCE [LARGE SCALE GENOMIC DNA]</scope>
    <source>
        <strain evidence="4 5">UAMH 7357</strain>
    </source>
</reference>
<keyword evidence="5" id="KW-1185">Reference proteome</keyword>
<gene>
    <name evidence="4" type="ORF">NA56DRAFT_756693</name>
</gene>
<organism evidence="4 5">
    <name type="scientific">Hyaloscypha hepaticicola</name>
    <dbReference type="NCBI Taxonomy" id="2082293"/>
    <lineage>
        <taxon>Eukaryota</taxon>
        <taxon>Fungi</taxon>
        <taxon>Dikarya</taxon>
        <taxon>Ascomycota</taxon>
        <taxon>Pezizomycotina</taxon>
        <taxon>Leotiomycetes</taxon>
        <taxon>Helotiales</taxon>
        <taxon>Hyaloscyphaceae</taxon>
        <taxon>Hyaloscypha</taxon>
    </lineage>
</organism>
<evidence type="ECO:0000313" key="4">
    <source>
        <dbReference type="EMBL" id="PMD12332.1"/>
    </source>
</evidence>
<keyword evidence="1" id="KW-0539">Nucleus</keyword>
<keyword evidence="2" id="KW-0472">Membrane</keyword>
<evidence type="ECO:0000256" key="1">
    <source>
        <dbReference type="ARBA" id="ARBA00023242"/>
    </source>
</evidence>
<keyword evidence="2" id="KW-0812">Transmembrane</keyword>
<protein>
    <recommendedName>
        <fullName evidence="3">Zn(2)-C6 fungal-type domain-containing protein</fullName>
    </recommendedName>
</protein>
<dbReference type="Pfam" id="PF00172">
    <property type="entry name" value="Zn_clus"/>
    <property type="match status" value="1"/>
</dbReference>
<dbReference type="SUPFAM" id="SSF57701">
    <property type="entry name" value="Zn2/Cys6 DNA-binding domain"/>
    <property type="match status" value="1"/>
</dbReference>
<dbReference type="SMART" id="SM00066">
    <property type="entry name" value="GAL4"/>
    <property type="match status" value="1"/>
</dbReference>
<evidence type="ECO:0000259" key="3">
    <source>
        <dbReference type="PROSITE" id="PS50048"/>
    </source>
</evidence>
<accession>A0A2J6PE63</accession>
<dbReference type="CDD" id="cd00067">
    <property type="entry name" value="GAL4"/>
    <property type="match status" value="1"/>
</dbReference>
<dbReference type="Pfam" id="PF11951">
    <property type="entry name" value="Fungal_trans_2"/>
    <property type="match status" value="1"/>
</dbReference>
<dbReference type="EMBL" id="KZ613553">
    <property type="protein sequence ID" value="PMD12332.1"/>
    <property type="molecule type" value="Genomic_DNA"/>
</dbReference>
<keyword evidence="2" id="KW-1133">Transmembrane helix</keyword>
<dbReference type="OrthoDB" id="4491390at2759"/>
<dbReference type="GO" id="GO:0000981">
    <property type="term" value="F:DNA-binding transcription factor activity, RNA polymerase II-specific"/>
    <property type="evidence" value="ECO:0007669"/>
    <property type="project" value="InterPro"/>
</dbReference>
<dbReference type="PANTHER" id="PTHR38111">
    <property type="entry name" value="ZN(2)-C6 FUNGAL-TYPE DOMAIN-CONTAINING PROTEIN-RELATED"/>
    <property type="match status" value="1"/>
</dbReference>